<organism evidence="7 8">
    <name type="scientific">Saponaria officinalis</name>
    <name type="common">Common soapwort</name>
    <name type="synonym">Lychnis saponaria</name>
    <dbReference type="NCBI Taxonomy" id="3572"/>
    <lineage>
        <taxon>Eukaryota</taxon>
        <taxon>Viridiplantae</taxon>
        <taxon>Streptophyta</taxon>
        <taxon>Embryophyta</taxon>
        <taxon>Tracheophyta</taxon>
        <taxon>Spermatophyta</taxon>
        <taxon>Magnoliopsida</taxon>
        <taxon>eudicotyledons</taxon>
        <taxon>Gunneridae</taxon>
        <taxon>Pentapetalae</taxon>
        <taxon>Caryophyllales</taxon>
        <taxon>Caryophyllaceae</taxon>
        <taxon>Caryophylleae</taxon>
        <taxon>Saponaria</taxon>
    </lineage>
</organism>
<name>A0AAW1MB76_SAPOF</name>
<dbReference type="Proteomes" id="UP001443914">
    <property type="component" value="Unassembled WGS sequence"/>
</dbReference>
<evidence type="ECO:0000256" key="3">
    <source>
        <dbReference type="ARBA" id="ARBA00023002"/>
    </source>
</evidence>
<evidence type="ECO:0000256" key="2">
    <source>
        <dbReference type="ARBA" id="ARBA00022723"/>
    </source>
</evidence>
<dbReference type="FunFam" id="2.60.120.330:FF:000005">
    <property type="entry name" value="1-aminocyclopropane-1-carboxylate oxidase homolog 1"/>
    <property type="match status" value="1"/>
</dbReference>
<sequence length="368" mass="42242">MMNELHIQGDDYDWEKEVKAFDDTKAGTKGLVDSGINTLPKMFIQPADEVLQNSQVHDINLRVPVIDLAGLEKDDNRERIVEEMLDASQKWGVFQVLNHGIPLDVVDKILEGVRKFHEQDCESKEFFSRGKKQVEYNSYYDRRMKAAIWRDTLAVNCSYTDHLDEGLLPPICRNEILEHTKEVLKLGNAVLELLSLALGLKPDRLNEMEIDKGWTSVYHYYPACPQPEKALGTEKHSDSSFITLLLQDQIGGLQVLYDNQWVDVQHIPGALVINIGDILQMISNDKFKSVWHRVRANRVGPRISAAFFFTGLATSPKTYAAIKELISEKNTAIYREFTIGEFMTNYFSRPLNEDRYKHFIIKDCEQSN</sequence>
<evidence type="ECO:0000256" key="5">
    <source>
        <dbReference type="RuleBase" id="RU003682"/>
    </source>
</evidence>
<protein>
    <recommendedName>
        <fullName evidence="6">Fe2OG dioxygenase domain-containing protein</fullName>
    </recommendedName>
</protein>
<evidence type="ECO:0000313" key="7">
    <source>
        <dbReference type="EMBL" id="KAK9743182.1"/>
    </source>
</evidence>
<gene>
    <name evidence="7" type="ORF">RND81_03G222600</name>
</gene>
<accession>A0AAW1MB76</accession>
<dbReference type="InterPro" id="IPR044861">
    <property type="entry name" value="IPNS-like_FE2OG_OXY"/>
</dbReference>
<dbReference type="EMBL" id="JBDFQZ010000003">
    <property type="protein sequence ID" value="KAK9743182.1"/>
    <property type="molecule type" value="Genomic_DNA"/>
</dbReference>
<reference evidence="7" key="1">
    <citation type="submission" date="2024-03" db="EMBL/GenBank/DDBJ databases">
        <title>WGS assembly of Saponaria officinalis var. Norfolk2.</title>
        <authorList>
            <person name="Jenkins J."/>
            <person name="Shu S."/>
            <person name="Grimwood J."/>
            <person name="Barry K."/>
            <person name="Goodstein D."/>
            <person name="Schmutz J."/>
            <person name="Leebens-Mack J."/>
            <person name="Osbourn A."/>
        </authorList>
    </citation>
    <scope>NUCLEOTIDE SEQUENCE [LARGE SCALE GENOMIC DNA]</scope>
    <source>
        <strain evidence="7">JIC</strain>
    </source>
</reference>
<dbReference type="PANTHER" id="PTHR10209">
    <property type="entry name" value="OXIDOREDUCTASE, 2OG-FE II OXYGENASE FAMILY PROTEIN"/>
    <property type="match status" value="1"/>
</dbReference>
<keyword evidence="3 5" id="KW-0560">Oxidoreductase</keyword>
<dbReference type="AlphaFoldDB" id="A0AAW1MB76"/>
<dbReference type="InterPro" id="IPR005123">
    <property type="entry name" value="Oxoglu/Fe-dep_dioxygenase_dom"/>
</dbReference>
<dbReference type="Pfam" id="PF14226">
    <property type="entry name" value="DIOX_N"/>
    <property type="match status" value="1"/>
</dbReference>
<dbReference type="InterPro" id="IPR026992">
    <property type="entry name" value="DIOX_N"/>
</dbReference>
<dbReference type="SUPFAM" id="SSF51197">
    <property type="entry name" value="Clavaminate synthase-like"/>
    <property type="match status" value="1"/>
</dbReference>
<dbReference type="PANTHER" id="PTHR10209:SF429">
    <property type="entry name" value="1-AMINOCYCLOPROPANE-1-CARBOXYLATE OXIDASE HOMOLOG 1-LIKE"/>
    <property type="match status" value="1"/>
</dbReference>
<comment type="caution">
    <text evidence="7">The sequence shown here is derived from an EMBL/GenBank/DDBJ whole genome shotgun (WGS) entry which is preliminary data.</text>
</comment>
<feature type="domain" description="Fe2OG dioxygenase" evidence="6">
    <location>
        <begin position="204"/>
        <end position="311"/>
    </location>
</feature>
<dbReference type="Pfam" id="PF03171">
    <property type="entry name" value="2OG-FeII_Oxy"/>
    <property type="match status" value="1"/>
</dbReference>
<keyword evidence="8" id="KW-1185">Reference proteome</keyword>
<comment type="similarity">
    <text evidence="1 5">Belongs to the iron/ascorbate-dependent oxidoreductase family.</text>
</comment>
<evidence type="ECO:0000256" key="4">
    <source>
        <dbReference type="ARBA" id="ARBA00023004"/>
    </source>
</evidence>
<dbReference type="GO" id="GO:0051213">
    <property type="term" value="F:dioxygenase activity"/>
    <property type="evidence" value="ECO:0007669"/>
    <property type="project" value="UniProtKB-ARBA"/>
</dbReference>
<evidence type="ECO:0000313" key="8">
    <source>
        <dbReference type="Proteomes" id="UP001443914"/>
    </source>
</evidence>
<dbReference type="GO" id="GO:0046872">
    <property type="term" value="F:metal ion binding"/>
    <property type="evidence" value="ECO:0007669"/>
    <property type="project" value="UniProtKB-KW"/>
</dbReference>
<dbReference type="PROSITE" id="PS51471">
    <property type="entry name" value="FE2OG_OXY"/>
    <property type="match status" value="1"/>
</dbReference>
<keyword evidence="4 5" id="KW-0408">Iron</keyword>
<keyword evidence="2 5" id="KW-0479">Metal-binding</keyword>
<evidence type="ECO:0000256" key="1">
    <source>
        <dbReference type="ARBA" id="ARBA00008056"/>
    </source>
</evidence>
<dbReference type="InterPro" id="IPR027443">
    <property type="entry name" value="IPNS-like_sf"/>
</dbReference>
<evidence type="ECO:0000259" key="6">
    <source>
        <dbReference type="PROSITE" id="PS51471"/>
    </source>
</evidence>
<proteinExistence type="inferred from homology"/>
<dbReference type="Gene3D" id="2.60.120.330">
    <property type="entry name" value="B-lactam Antibiotic, Isopenicillin N Synthase, Chain"/>
    <property type="match status" value="1"/>
</dbReference>